<dbReference type="Pfam" id="PF04672">
    <property type="entry name" value="Methyltransf_19"/>
    <property type="match status" value="1"/>
</dbReference>
<dbReference type="InterPro" id="IPR006764">
    <property type="entry name" value="SAM_dep_MeTrfase_SAV2177_type"/>
</dbReference>
<dbReference type="OrthoDB" id="4134439at2"/>
<gene>
    <name evidence="1" type="ORF">CAG99_02800</name>
</gene>
<dbReference type="RefSeq" id="WP_086157431.1">
    <property type="nucleotide sequence ID" value="NZ_CP021121.1"/>
</dbReference>
<keyword evidence="2" id="KW-1185">Reference proteome</keyword>
<name>A0A1W7CT41_9ACTN</name>
<proteinExistence type="predicted"/>
<dbReference type="EMBL" id="CP021121">
    <property type="protein sequence ID" value="ARQ67907.1"/>
    <property type="molecule type" value="Genomic_DNA"/>
</dbReference>
<dbReference type="KEGG" id="smao:CAG99_02800"/>
<evidence type="ECO:0000313" key="2">
    <source>
        <dbReference type="Proteomes" id="UP000194218"/>
    </source>
</evidence>
<reference evidence="1 2" key="1">
    <citation type="submission" date="2017-05" db="EMBL/GenBank/DDBJ databases">
        <title>Complete genome sequence of Streptomyces sp. SCSIO 03032 revealed the diverse biosynthetic pathways for its bioactive secondary metabolites.</title>
        <authorList>
            <person name="Ma L."/>
            <person name="Zhu Y."/>
            <person name="Zhang W."/>
            <person name="Zhang G."/>
            <person name="Tian X."/>
            <person name="Zhang S."/>
            <person name="Zhang C."/>
        </authorList>
    </citation>
    <scope>NUCLEOTIDE SEQUENCE [LARGE SCALE GENOMIC DNA]</scope>
    <source>
        <strain evidence="1 2">SCSIO 03032</strain>
    </source>
</reference>
<dbReference type="InterPro" id="IPR029063">
    <property type="entry name" value="SAM-dependent_MTases_sf"/>
</dbReference>
<evidence type="ECO:0000313" key="1">
    <source>
        <dbReference type="EMBL" id="ARQ67907.1"/>
    </source>
</evidence>
<organism evidence="1 2">
    <name type="scientific">Streptomyces marincola</name>
    <dbReference type="NCBI Taxonomy" id="2878388"/>
    <lineage>
        <taxon>Bacteria</taxon>
        <taxon>Bacillati</taxon>
        <taxon>Actinomycetota</taxon>
        <taxon>Actinomycetes</taxon>
        <taxon>Kitasatosporales</taxon>
        <taxon>Streptomycetaceae</taxon>
        <taxon>Streptomyces</taxon>
    </lineage>
</organism>
<keyword evidence="1" id="KW-0489">Methyltransferase</keyword>
<dbReference type="Gene3D" id="3.40.50.150">
    <property type="entry name" value="Vaccinia Virus protein VP39"/>
    <property type="match status" value="1"/>
</dbReference>
<dbReference type="GO" id="GO:0032259">
    <property type="term" value="P:methylation"/>
    <property type="evidence" value="ECO:0007669"/>
    <property type="project" value="UniProtKB-KW"/>
</dbReference>
<sequence>MTAPETPAPRIDSSVPHSARVWNWALGGKDHFEADERLGRHLERHYPQAINVARASRTFLRAVVTHLAAEQGVRQFLDIGTGLPTADNTHEVAQRVAPDSRIVYVDNDPLVLVHARALLTTHPEGATDYVEADVRDPDTVLEQAARTLDFDRPVALMLLSMLGHIVPDEAALLVREYTKRLPSGSFLATCDSIAAPEMIKLNEDYAASGAVPYHCRTEEQLAATAEGLEILPPGVVPLNEWRTETPGEFTYQWGLLARKP</sequence>
<accession>A0A1W7CT41</accession>
<dbReference type="PIRSF" id="PIRSF017393">
    <property type="entry name" value="MTase_SAV2177"/>
    <property type="match status" value="1"/>
</dbReference>
<keyword evidence="1" id="KW-0808">Transferase</keyword>
<dbReference type="SUPFAM" id="SSF53335">
    <property type="entry name" value="S-adenosyl-L-methionine-dependent methyltransferases"/>
    <property type="match status" value="1"/>
</dbReference>
<dbReference type="Proteomes" id="UP000194218">
    <property type="component" value="Chromosome"/>
</dbReference>
<protein>
    <submittedName>
        <fullName evidence="1">S-adenosyl methyltransferase</fullName>
    </submittedName>
</protein>
<dbReference type="GO" id="GO:0008168">
    <property type="term" value="F:methyltransferase activity"/>
    <property type="evidence" value="ECO:0007669"/>
    <property type="project" value="UniProtKB-KW"/>
</dbReference>
<dbReference type="AlphaFoldDB" id="A0A1W7CT41"/>